<proteinExistence type="predicted"/>
<organism evidence="3 4">
    <name type="scientific">Glossina pallidipes</name>
    <name type="common">Tsetse fly</name>
    <dbReference type="NCBI Taxonomy" id="7398"/>
    <lineage>
        <taxon>Eukaryota</taxon>
        <taxon>Metazoa</taxon>
        <taxon>Ecdysozoa</taxon>
        <taxon>Arthropoda</taxon>
        <taxon>Hexapoda</taxon>
        <taxon>Insecta</taxon>
        <taxon>Pterygota</taxon>
        <taxon>Neoptera</taxon>
        <taxon>Endopterygota</taxon>
        <taxon>Diptera</taxon>
        <taxon>Brachycera</taxon>
        <taxon>Muscomorpha</taxon>
        <taxon>Hippoboscoidea</taxon>
        <taxon>Glossinidae</taxon>
        <taxon>Glossina</taxon>
    </lineage>
</organism>
<evidence type="ECO:0000313" key="3">
    <source>
        <dbReference type="EnsemblMetazoa" id="GPAI032199-PA"/>
    </source>
</evidence>
<reference evidence="4" key="1">
    <citation type="submission" date="2014-03" db="EMBL/GenBank/DDBJ databases">
        <authorList>
            <person name="Aksoy S."/>
            <person name="Warren W."/>
            <person name="Wilson R.K."/>
        </authorList>
    </citation>
    <scope>NUCLEOTIDE SEQUENCE [LARGE SCALE GENOMIC DNA]</scope>
    <source>
        <strain evidence="4">IAEA</strain>
    </source>
</reference>
<evidence type="ECO:0000313" key="4">
    <source>
        <dbReference type="Proteomes" id="UP000092445"/>
    </source>
</evidence>
<keyword evidence="4" id="KW-1185">Reference proteome</keyword>
<keyword evidence="2" id="KW-0732">Signal</keyword>
<name>A0A1B0A270_GLOPL</name>
<evidence type="ECO:0000256" key="1">
    <source>
        <dbReference type="SAM" id="MobiDB-lite"/>
    </source>
</evidence>
<evidence type="ECO:0000256" key="2">
    <source>
        <dbReference type="SAM" id="SignalP"/>
    </source>
</evidence>
<feature type="chain" id="PRO_5008403452" evidence="2">
    <location>
        <begin position="20"/>
        <end position="117"/>
    </location>
</feature>
<accession>A0A1B0A270</accession>
<feature type="region of interest" description="Disordered" evidence="1">
    <location>
        <begin position="21"/>
        <end position="53"/>
    </location>
</feature>
<feature type="compositionally biased region" description="Gly residues" evidence="1">
    <location>
        <begin position="32"/>
        <end position="53"/>
    </location>
</feature>
<dbReference type="EnsemblMetazoa" id="GPAI032199-RA">
    <property type="protein sequence ID" value="GPAI032199-PA"/>
    <property type="gene ID" value="GPAI032199"/>
</dbReference>
<dbReference type="Proteomes" id="UP000092445">
    <property type="component" value="Unassembled WGS sequence"/>
</dbReference>
<dbReference type="AlphaFoldDB" id="A0A1B0A270"/>
<dbReference type="VEuPathDB" id="VectorBase:GPAI032199"/>
<reference evidence="3" key="2">
    <citation type="submission" date="2020-05" db="UniProtKB">
        <authorList>
            <consortium name="EnsemblMetazoa"/>
        </authorList>
    </citation>
    <scope>IDENTIFICATION</scope>
    <source>
        <strain evidence="3">IAEA</strain>
    </source>
</reference>
<sequence>MKLFSILAAVLALVAVAMGSPNPNPNPHPLPQGGGGGGGGGAGGGGGGGGGGGKSANICSESLNLIDKVFVVLQKIWLTSRLKYPSNGPARTQATKKLKNIFLNSLTVVYEVSAWES</sequence>
<feature type="signal peptide" evidence="2">
    <location>
        <begin position="1"/>
        <end position="19"/>
    </location>
</feature>
<protein>
    <submittedName>
        <fullName evidence="3">Uncharacterized protein</fullName>
    </submittedName>
</protein>